<evidence type="ECO:0000259" key="3">
    <source>
        <dbReference type="SMART" id="SM01217"/>
    </source>
</evidence>
<dbReference type="InterPro" id="IPR001764">
    <property type="entry name" value="Glyco_hydro_3_N"/>
</dbReference>
<dbReference type="OrthoDB" id="3187421at2"/>
<name>A0A543AQB9_9ACTN</name>
<dbReference type="InterPro" id="IPR017853">
    <property type="entry name" value="GH"/>
</dbReference>
<dbReference type="EMBL" id="VFOW01000001">
    <property type="protein sequence ID" value="TQL74783.1"/>
    <property type="molecule type" value="Genomic_DNA"/>
</dbReference>
<dbReference type="Proteomes" id="UP000317043">
    <property type="component" value="Unassembled WGS sequence"/>
</dbReference>
<gene>
    <name evidence="4" type="ORF">FB566_0271</name>
</gene>
<feature type="domain" description="Fibronectin type III-like" evidence="3">
    <location>
        <begin position="731"/>
        <end position="801"/>
    </location>
</feature>
<dbReference type="PANTHER" id="PTHR42715">
    <property type="entry name" value="BETA-GLUCOSIDASE"/>
    <property type="match status" value="1"/>
</dbReference>
<dbReference type="Gene3D" id="3.20.20.300">
    <property type="entry name" value="Glycoside hydrolase, family 3, N-terminal domain"/>
    <property type="match status" value="1"/>
</dbReference>
<keyword evidence="2" id="KW-0378">Hydrolase</keyword>
<dbReference type="Gene3D" id="2.60.120.260">
    <property type="entry name" value="Galactose-binding domain-like"/>
    <property type="match status" value="1"/>
</dbReference>
<evidence type="ECO:0000313" key="5">
    <source>
        <dbReference type="Proteomes" id="UP000317043"/>
    </source>
</evidence>
<dbReference type="SUPFAM" id="SSF51445">
    <property type="entry name" value="(Trans)glycosidases"/>
    <property type="match status" value="1"/>
</dbReference>
<dbReference type="InterPro" id="IPR036962">
    <property type="entry name" value="Glyco_hydro_3_N_sf"/>
</dbReference>
<dbReference type="InterPro" id="IPR002772">
    <property type="entry name" value="Glyco_hydro_3_C"/>
</dbReference>
<dbReference type="PRINTS" id="PR00133">
    <property type="entry name" value="GLHYDRLASE3"/>
</dbReference>
<accession>A0A543AQB9</accession>
<dbReference type="InterPro" id="IPR036881">
    <property type="entry name" value="Glyco_hydro_3_C_sf"/>
</dbReference>
<dbReference type="RefSeq" id="WP_142034141.1">
    <property type="nucleotide sequence ID" value="NZ_JBHTGS010000002.1"/>
</dbReference>
<dbReference type="Gene3D" id="2.60.40.10">
    <property type="entry name" value="Immunoglobulins"/>
    <property type="match status" value="1"/>
</dbReference>
<dbReference type="SUPFAM" id="SSF52279">
    <property type="entry name" value="Beta-D-glucan exohydrolase, C-terminal domain"/>
    <property type="match status" value="1"/>
</dbReference>
<evidence type="ECO:0000256" key="2">
    <source>
        <dbReference type="ARBA" id="ARBA00022801"/>
    </source>
</evidence>
<comment type="similarity">
    <text evidence="1">Belongs to the glycosyl hydrolase 3 family.</text>
</comment>
<evidence type="ECO:0000256" key="1">
    <source>
        <dbReference type="ARBA" id="ARBA00005336"/>
    </source>
</evidence>
<dbReference type="Pfam" id="PF01915">
    <property type="entry name" value="Glyco_hydro_3_C"/>
    <property type="match status" value="1"/>
</dbReference>
<dbReference type="Pfam" id="PF00933">
    <property type="entry name" value="Glyco_hydro_3"/>
    <property type="match status" value="1"/>
</dbReference>
<dbReference type="SMART" id="SM01217">
    <property type="entry name" value="Fn3_like"/>
    <property type="match status" value="1"/>
</dbReference>
<dbReference type="PANTHER" id="PTHR42715:SF10">
    <property type="entry name" value="BETA-GLUCOSIDASE"/>
    <property type="match status" value="1"/>
</dbReference>
<evidence type="ECO:0000313" key="4">
    <source>
        <dbReference type="EMBL" id="TQL74783.1"/>
    </source>
</evidence>
<dbReference type="AlphaFoldDB" id="A0A543AQB9"/>
<sequence>MTAPEAATVESTINHQLAGLSLADKVRILTGSGPWTLHPLPSIKLRPIAMGDGPAGIRGVTDQPTETGASFPSPTALAATWDLNLATRLGGLFAAEARRHNVDVVLAPVVNLQRTPVGGRHFECFSEDPYLTGAVSGALVTAIQATGVAACAKHFIANDSETARTEYVAHIDERALREVYLAPFETLVTECGVWTVMAAYNGLLLGGDDSSATEHHGLLTGLLKEEWGFDGAVISDWTAANTTARTANAGLDVVMPGPGGPWELSLHKAVLQGEVAEEVVDDKVRRILRLAHRVGAVGDPAPVDSVDTRALLRELGARSTVVLKDDRELIPRRAADVKRLALIGPNAVDTFFQGGGSAHVNPDHLVTPHQGLRAALPGDTVITVCRGGYARPHEPDLDPARLVETGAPMLDLLDGSGEVVDSIPIGGGWARGLGADAASARLRARIHLSEPGRHWLGVGTVGTFTVRIDGRTVADGDVPAGHDVVLDSSVNAPPSHGGYVEITEPRDVLLEADLQIIEAWGHGRFARAVMRHREPGADIDQEIAEAVEAAVAADVAVVMVGTNSEIESEGFDRPDLDLPGRQDELIRQVCRANPNTIVVVNAGAPVLLPWLDEVSTVIWTWFPGQECGDALADVLFGRTEPSGRLPWTLPASHQQVPIPNAIPVDGVVDYREGIHIGYRGYLKDDLVPAAPFGHGMGWTRWNYDDIDIHTSDTEVTASVTVSNVGPRHGHETVQAYLEFHGDGPERPARWLAGFAVVDAAPGETTTASIRIPARAFQVWDPDSAGWQTPSGTYVLQVGRSVSDIRFTRDTPHP</sequence>
<dbReference type="InterPro" id="IPR050288">
    <property type="entry name" value="Cellulose_deg_GH3"/>
</dbReference>
<protein>
    <submittedName>
        <fullName evidence="4">Beta-glucosidase</fullName>
    </submittedName>
</protein>
<keyword evidence="5" id="KW-1185">Reference proteome</keyword>
<dbReference type="InterPro" id="IPR013783">
    <property type="entry name" value="Ig-like_fold"/>
</dbReference>
<organism evidence="4 5">
    <name type="scientific">Stackebrandtia endophytica</name>
    <dbReference type="NCBI Taxonomy" id="1496996"/>
    <lineage>
        <taxon>Bacteria</taxon>
        <taxon>Bacillati</taxon>
        <taxon>Actinomycetota</taxon>
        <taxon>Actinomycetes</taxon>
        <taxon>Glycomycetales</taxon>
        <taxon>Glycomycetaceae</taxon>
        <taxon>Stackebrandtia</taxon>
    </lineage>
</organism>
<dbReference type="GO" id="GO:0005975">
    <property type="term" value="P:carbohydrate metabolic process"/>
    <property type="evidence" value="ECO:0007669"/>
    <property type="project" value="InterPro"/>
</dbReference>
<dbReference type="GO" id="GO:0004553">
    <property type="term" value="F:hydrolase activity, hydrolyzing O-glycosyl compounds"/>
    <property type="evidence" value="ECO:0007669"/>
    <property type="project" value="InterPro"/>
</dbReference>
<reference evidence="4 5" key="1">
    <citation type="submission" date="2019-06" db="EMBL/GenBank/DDBJ databases">
        <title>Sequencing the genomes of 1000 actinobacteria strains.</title>
        <authorList>
            <person name="Klenk H.-P."/>
        </authorList>
    </citation>
    <scope>NUCLEOTIDE SEQUENCE [LARGE SCALE GENOMIC DNA]</scope>
    <source>
        <strain evidence="4 5">DSM 45928</strain>
    </source>
</reference>
<dbReference type="Gene3D" id="3.40.50.1700">
    <property type="entry name" value="Glycoside hydrolase family 3 C-terminal domain"/>
    <property type="match status" value="1"/>
</dbReference>
<dbReference type="FunCoup" id="A0A543AQB9">
    <property type="interactions" value="53"/>
</dbReference>
<dbReference type="InterPro" id="IPR026891">
    <property type="entry name" value="Fn3-like"/>
</dbReference>
<comment type="caution">
    <text evidence="4">The sequence shown here is derived from an EMBL/GenBank/DDBJ whole genome shotgun (WGS) entry which is preliminary data.</text>
</comment>
<dbReference type="InParanoid" id="A0A543AQB9"/>
<dbReference type="Pfam" id="PF14310">
    <property type="entry name" value="Fn3-like"/>
    <property type="match status" value="1"/>
</dbReference>
<proteinExistence type="inferred from homology"/>